<feature type="domain" description="CRISPR system endoribonuclease Csx1-like HEPN" evidence="1">
    <location>
        <begin position="440"/>
        <end position="475"/>
    </location>
</feature>
<dbReference type="HOGENOM" id="CLU_044033_0_0_2"/>
<dbReference type="InterPro" id="IPR027419">
    <property type="entry name" value="CRISPR-assoc_Csx1_C"/>
</dbReference>
<dbReference type="eggNOG" id="arCOG03433">
    <property type="taxonomic scope" value="Archaea"/>
</dbReference>
<name>G0ED93_PYRF1</name>
<dbReference type="InterPro" id="IPR019016">
    <property type="entry name" value="Csx1-like_HEPN"/>
</dbReference>
<dbReference type="eggNOG" id="arCOG03435">
    <property type="taxonomic scope" value="Archaea"/>
</dbReference>
<keyword evidence="4" id="KW-1185">Reference proteome</keyword>
<evidence type="ECO:0000313" key="3">
    <source>
        <dbReference type="EMBL" id="AEM39771.1"/>
    </source>
</evidence>
<dbReference type="AlphaFoldDB" id="G0ED93"/>
<dbReference type="NCBIfam" id="TIGR02549">
    <property type="entry name" value="CRISPR_DxTHG"/>
    <property type="match status" value="1"/>
</dbReference>
<dbReference type="Pfam" id="PF09455">
    <property type="entry name" value="Csx1_HEPN"/>
    <property type="match status" value="1"/>
</dbReference>
<dbReference type="Pfam" id="PF22230">
    <property type="entry name" value="Csx1_CARF"/>
    <property type="match status" value="1"/>
</dbReference>
<sequence>MPAPTIVAGVWGYPGAWRPAEYVFTSKDASIARVAKSSLEPLVEFYNPEHVVIFIADTVAPREALREARSYSDVLEAVVRWLYGWLRDNTDAIRERLSRLSVEVVPNVGFYQECEWKFAEGASPLDAFRALTLRVLYEKLVDVALEAPVVRLVLDLTHGINYMPVLAREAALHAAIAASLTTGSTVELVLVNSEPYPVGWSSDKPPRLEVHVLGIERVDAGYAALRASIDLVKTVLRNGNVRVKLASAPGKLAPVLGTTLNTPARMLVERDGIPAAVVTLYGLPLAAAYLAVDSELDVDNAMELYKTAIDYFRGYTRLERQPCRVFHEVGLDYAGLRSLLYAASLVRHVKRAYAGALSDDTVCCNLETLEDRGVYIDELSEIAGRLATPYRTIVGTELHKIEETIRAVAKCRCGGGDGPRCEKPEALHFPIYCDDWPGEKCKEQIDLRNLLAHAGLEYNAIEATIDESGIALRYREGCWEIVKKLLKTTARMLAEG</sequence>
<dbReference type="PANTHER" id="PTHR37169">
    <property type="entry name" value="CRISPR SYSTEM ENDORIBONUCLEASE CSX1-RELATED"/>
    <property type="match status" value="1"/>
</dbReference>
<dbReference type="InterPro" id="IPR013383">
    <property type="entry name" value="CRISPR-assoc_prot_DxTHG_CS"/>
</dbReference>
<dbReference type="InterPro" id="IPR052875">
    <property type="entry name" value="CRISPR_assoc_ribonuclease"/>
</dbReference>
<evidence type="ECO:0000259" key="1">
    <source>
        <dbReference type="Pfam" id="PF09455"/>
    </source>
</evidence>
<evidence type="ECO:0000259" key="2">
    <source>
        <dbReference type="Pfam" id="PF22230"/>
    </source>
</evidence>
<dbReference type="Gene3D" id="1.10.3740.10">
    <property type="entry name" value="SSO1389-like domains"/>
    <property type="match status" value="1"/>
</dbReference>
<dbReference type="STRING" id="694429.Pyrfu_1918"/>
<proteinExistence type="predicted"/>
<dbReference type="EMBL" id="CP002838">
    <property type="protein sequence ID" value="AEM39771.1"/>
    <property type="molecule type" value="Genomic_DNA"/>
</dbReference>
<accession>G0ED93</accession>
<protein>
    <submittedName>
        <fullName evidence="3">DxTHG motif CRISPR-associated protein</fullName>
    </submittedName>
</protein>
<gene>
    <name evidence="3" type="ordered locus">Pyrfu_1918</name>
</gene>
<dbReference type="SUPFAM" id="SSF160980">
    <property type="entry name" value="SSO1389-like"/>
    <property type="match status" value="1"/>
</dbReference>
<reference evidence="3 4" key="1">
    <citation type="journal article" date="2011" name="Stand. Genomic Sci.">
        <title>Complete genome sequence of the hyperthermophilic chemolithoautotroph Pyrolobus fumarii type strain (1A).</title>
        <authorList>
            <person name="Anderson I."/>
            <person name="Goker M."/>
            <person name="Nolan M."/>
            <person name="Lucas S."/>
            <person name="Hammon N."/>
            <person name="Deshpande S."/>
            <person name="Cheng J.F."/>
            <person name="Tapia R."/>
            <person name="Han C."/>
            <person name="Goodwin L."/>
            <person name="Pitluck S."/>
            <person name="Huntemann M."/>
            <person name="Liolios K."/>
            <person name="Ivanova N."/>
            <person name="Pagani I."/>
            <person name="Mavromatis K."/>
            <person name="Ovchinikova G."/>
            <person name="Pati A."/>
            <person name="Chen A."/>
            <person name="Palaniappan K."/>
            <person name="Land M."/>
            <person name="Hauser L."/>
            <person name="Brambilla E.M."/>
            <person name="Huber H."/>
            <person name="Yasawong M."/>
            <person name="Rohde M."/>
            <person name="Spring S."/>
            <person name="Abt B."/>
            <person name="Sikorski J."/>
            <person name="Wirth R."/>
            <person name="Detter J.C."/>
            <person name="Woyke T."/>
            <person name="Bristow J."/>
            <person name="Eisen J.A."/>
            <person name="Markowitz V."/>
            <person name="Hugenholtz P."/>
            <person name="Kyrpides N.C."/>
            <person name="Klenk H.P."/>
            <person name="Lapidus A."/>
        </authorList>
    </citation>
    <scope>NUCLEOTIDE SEQUENCE [LARGE SCALE GENOMIC DNA]</scope>
    <source>
        <strain evidence="4">DSM 11204 / 1A</strain>
    </source>
</reference>
<dbReference type="InterPro" id="IPR053857">
    <property type="entry name" value="Csx1_CARF"/>
</dbReference>
<dbReference type="Gene3D" id="3.40.50.10640">
    <property type="entry name" value="SSO1389-like"/>
    <property type="match status" value="1"/>
</dbReference>
<evidence type="ECO:0000313" key="4">
    <source>
        <dbReference type="Proteomes" id="UP000001037"/>
    </source>
</evidence>
<dbReference type="Proteomes" id="UP000001037">
    <property type="component" value="Chromosome"/>
</dbReference>
<feature type="domain" description="CRISPR system endoribonuclease Csx1 CARF" evidence="2">
    <location>
        <begin position="6"/>
        <end position="195"/>
    </location>
</feature>
<dbReference type="KEGG" id="pfm:Pyrfu_1918"/>
<dbReference type="InParanoid" id="G0ED93"/>
<dbReference type="PANTHER" id="PTHR37169:SF1">
    <property type="entry name" value="CRISPR SYSTEM ENDORIBONUCLEASE CSX1"/>
    <property type="match status" value="1"/>
</dbReference>
<organism evidence="3 4">
    <name type="scientific">Pyrolobus fumarii (strain DSM 11204 / 1A)</name>
    <dbReference type="NCBI Taxonomy" id="694429"/>
    <lineage>
        <taxon>Archaea</taxon>
        <taxon>Thermoproteota</taxon>
        <taxon>Thermoprotei</taxon>
        <taxon>Desulfurococcales</taxon>
        <taxon>Pyrodictiaceae</taxon>
        <taxon>Pyrolobus</taxon>
    </lineage>
</organism>